<dbReference type="Proteomes" id="UP001500957">
    <property type="component" value="Unassembled WGS sequence"/>
</dbReference>
<evidence type="ECO:0000313" key="4">
    <source>
        <dbReference type="EMBL" id="GAA0614008.1"/>
    </source>
</evidence>
<proteinExistence type="predicted"/>
<feature type="coiled-coil region" evidence="1">
    <location>
        <begin position="222"/>
        <end position="256"/>
    </location>
</feature>
<dbReference type="SUPFAM" id="SSF51261">
    <property type="entry name" value="Duplicated hybrid motif"/>
    <property type="match status" value="1"/>
</dbReference>
<reference evidence="5" key="1">
    <citation type="journal article" date="2019" name="Int. J. Syst. Evol. Microbiol.">
        <title>The Global Catalogue of Microorganisms (GCM) 10K type strain sequencing project: providing services to taxonomists for standard genome sequencing and annotation.</title>
        <authorList>
            <consortium name="The Broad Institute Genomics Platform"/>
            <consortium name="The Broad Institute Genome Sequencing Center for Infectious Disease"/>
            <person name="Wu L."/>
            <person name="Ma J."/>
        </authorList>
    </citation>
    <scope>NUCLEOTIDE SEQUENCE [LARGE SCALE GENOMIC DNA]</scope>
    <source>
        <strain evidence="5">JCM 10671</strain>
    </source>
</reference>
<accession>A0ABP3RNJ6</accession>
<protein>
    <recommendedName>
        <fullName evidence="3">M23ase beta-sheet core domain-containing protein</fullName>
    </recommendedName>
</protein>
<name>A0ABP3RNJ6_9ACTN</name>
<dbReference type="PANTHER" id="PTHR21666">
    <property type="entry name" value="PEPTIDASE-RELATED"/>
    <property type="match status" value="1"/>
</dbReference>
<keyword evidence="1" id="KW-0175">Coiled coil</keyword>
<sequence length="394" mass="40909">MPPVPETLPAAAGLSETRPETRSETLADVLAEQPLPAPTGRRRKAPPATETLAEFAAAAELPVAAVAPGTGRRRRVAAAPAPIVEPTIFTAAPAPVVEAPVLAPIALEIPAEPILEPVVELASRAERREAARKHAKRSARTHASRRRKVVVLPAGAPSGTSLIAGAAAVAVAAAGVVGAVKAGGGDSATSATMTGASALGVTETGSLVDSASVNREQARASRERARDALADRIRAAEELQKKQEAAARALAAAKARAQQLALLAKNYSLPVRGYHLTATFGAGGYRWAAGHTGLDFACGYGSPIRAVAAGTVIFAGYDGAYGYKTVIRHLDGTESWYAHQSQILVRRGQVVAGQVIGRVGMTGNTSGPHLHLEIRINDRPVNPYNWLRSKGLRP</sequence>
<organism evidence="4 5">
    <name type="scientific">Sporichthya brevicatena</name>
    <dbReference type="NCBI Taxonomy" id="171442"/>
    <lineage>
        <taxon>Bacteria</taxon>
        <taxon>Bacillati</taxon>
        <taxon>Actinomycetota</taxon>
        <taxon>Actinomycetes</taxon>
        <taxon>Sporichthyales</taxon>
        <taxon>Sporichthyaceae</taxon>
        <taxon>Sporichthya</taxon>
    </lineage>
</organism>
<dbReference type="Pfam" id="PF01551">
    <property type="entry name" value="Peptidase_M23"/>
    <property type="match status" value="1"/>
</dbReference>
<dbReference type="InterPro" id="IPR050570">
    <property type="entry name" value="Cell_wall_metabolism_enzyme"/>
</dbReference>
<evidence type="ECO:0000256" key="2">
    <source>
        <dbReference type="SAM" id="MobiDB-lite"/>
    </source>
</evidence>
<dbReference type="InterPro" id="IPR016047">
    <property type="entry name" value="M23ase_b-sheet_dom"/>
</dbReference>
<dbReference type="InterPro" id="IPR011055">
    <property type="entry name" value="Dup_hybrid_motif"/>
</dbReference>
<dbReference type="Gene3D" id="2.70.70.10">
    <property type="entry name" value="Glucose Permease (Domain IIA)"/>
    <property type="match status" value="1"/>
</dbReference>
<dbReference type="CDD" id="cd12797">
    <property type="entry name" value="M23_peptidase"/>
    <property type="match status" value="1"/>
</dbReference>
<evidence type="ECO:0000256" key="1">
    <source>
        <dbReference type="SAM" id="Coils"/>
    </source>
</evidence>
<evidence type="ECO:0000313" key="5">
    <source>
        <dbReference type="Proteomes" id="UP001500957"/>
    </source>
</evidence>
<keyword evidence="5" id="KW-1185">Reference proteome</keyword>
<feature type="domain" description="M23ase beta-sheet core" evidence="3">
    <location>
        <begin position="290"/>
        <end position="383"/>
    </location>
</feature>
<comment type="caution">
    <text evidence="4">The sequence shown here is derived from an EMBL/GenBank/DDBJ whole genome shotgun (WGS) entry which is preliminary data.</text>
</comment>
<dbReference type="PANTHER" id="PTHR21666:SF270">
    <property type="entry name" value="MUREIN HYDROLASE ACTIVATOR ENVC"/>
    <property type="match status" value="1"/>
</dbReference>
<evidence type="ECO:0000259" key="3">
    <source>
        <dbReference type="Pfam" id="PF01551"/>
    </source>
</evidence>
<feature type="region of interest" description="Disordered" evidence="2">
    <location>
        <begin position="1"/>
        <end position="48"/>
    </location>
</feature>
<dbReference type="EMBL" id="BAAAHE010000010">
    <property type="protein sequence ID" value="GAA0614008.1"/>
    <property type="molecule type" value="Genomic_DNA"/>
</dbReference>
<gene>
    <name evidence="4" type="ORF">GCM10009547_14870</name>
</gene>